<evidence type="ECO:0000256" key="1">
    <source>
        <dbReference type="ARBA" id="ARBA00004651"/>
    </source>
</evidence>
<dbReference type="PROSITE" id="PS50928">
    <property type="entry name" value="ABC_TM1"/>
    <property type="match status" value="1"/>
</dbReference>
<evidence type="ECO:0000259" key="8">
    <source>
        <dbReference type="PROSITE" id="PS50928"/>
    </source>
</evidence>
<evidence type="ECO:0000256" key="4">
    <source>
        <dbReference type="ARBA" id="ARBA00022692"/>
    </source>
</evidence>
<evidence type="ECO:0000313" key="9">
    <source>
        <dbReference type="EMBL" id="BBI31570.1"/>
    </source>
</evidence>
<dbReference type="InterPro" id="IPR035906">
    <property type="entry name" value="MetI-like_sf"/>
</dbReference>
<dbReference type="Gene3D" id="1.10.3720.10">
    <property type="entry name" value="MetI-like"/>
    <property type="match status" value="1"/>
</dbReference>
<dbReference type="PANTHER" id="PTHR30193">
    <property type="entry name" value="ABC TRANSPORTER PERMEASE PROTEIN"/>
    <property type="match status" value="1"/>
</dbReference>
<dbReference type="AlphaFoldDB" id="A0A3T1D0E2"/>
<keyword evidence="2 7" id="KW-0813">Transport</keyword>
<sequence>MELAGENAMYSRTRHRKLKIPWVAILFMTPAVIAFIMFKYYPLLQAVFMSFFDYKLMDPPGKWVGIGNYMLLFKSSLFWTALRNTFAFAGLYIGLTFWIPIMQALLLNEIRRGNMVLRFLYLVPTAIPSVAGFVLWKWIYNPDYGLLNSLLGRIGLGPYGWLNDPSTAKLAIVFPGMLGGGIAILLYFSALRGIPQEIVEAAKIDGAGPWQRMRKVIFPGLRFIIGIQFISFLSGIFLTFDPIYVMTGGGPVDSTRVLSMLVYDSAFKEYRFGLAGAVSLIMFAIIALVTYAQLKLSNSSAQ</sequence>
<dbReference type="EMBL" id="AP019400">
    <property type="protein sequence ID" value="BBI31570.1"/>
    <property type="molecule type" value="Genomic_DNA"/>
</dbReference>
<keyword evidence="5 7" id="KW-1133">Transmembrane helix</keyword>
<comment type="similarity">
    <text evidence="7">Belongs to the binding-protein-dependent transport system permease family.</text>
</comment>
<dbReference type="PANTHER" id="PTHR30193:SF42">
    <property type="entry name" value="ABC TRANSPORTER PERMEASE PROTEIN"/>
    <property type="match status" value="1"/>
</dbReference>
<evidence type="ECO:0000256" key="7">
    <source>
        <dbReference type="RuleBase" id="RU363032"/>
    </source>
</evidence>
<feature type="domain" description="ABC transmembrane type-1" evidence="8">
    <location>
        <begin position="82"/>
        <end position="293"/>
    </location>
</feature>
<gene>
    <name evidence="9" type="ORF">KCTCHS21_09690</name>
</gene>
<dbReference type="SUPFAM" id="SSF161098">
    <property type="entry name" value="MetI-like"/>
    <property type="match status" value="1"/>
</dbReference>
<feature type="transmembrane region" description="Helical" evidence="7">
    <location>
        <begin position="86"/>
        <end position="107"/>
    </location>
</feature>
<feature type="transmembrane region" description="Helical" evidence="7">
    <location>
        <begin position="20"/>
        <end position="41"/>
    </location>
</feature>
<feature type="transmembrane region" description="Helical" evidence="7">
    <location>
        <begin position="270"/>
        <end position="292"/>
    </location>
</feature>
<dbReference type="Pfam" id="PF00528">
    <property type="entry name" value="BPD_transp_1"/>
    <property type="match status" value="1"/>
</dbReference>
<keyword evidence="4 7" id="KW-0812">Transmembrane</keyword>
<organism evidence="9 10">
    <name type="scientific">Cohnella abietis</name>
    <dbReference type="NCBI Taxonomy" id="2507935"/>
    <lineage>
        <taxon>Bacteria</taxon>
        <taxon>Bacillati</taxon>
        <taxon>Bacillota</taxon>
        <taxon>Bacilli</taxon>
        <taxon>Bacillales</taxon>
        <taxon>Paenibacillaceae</taxon>
        <taxon>Cohnella</taxon>
    </lineage>
</organism>
<evidence type="ECO:0000256" key="3">
    <source>
        <dbReference type="ARBA" id="ARBA00022475"/>
    </source>
</evidence>
<dbReference type="Proteomes" id="UP000289856">
    <property type="component" value="Chromosome"/>
</dbReference>
<feature type="transmembrane region" description="Helical" evidence="7">
    <location>
        <begin position="220"/>
        <end position="240"/>
    </location>
</feature>
<keyword evidence="10" id="KW-1185">Reference proteome</keyword>
<proteinExistence type="inferred from homology"/>
<evidence type="ECO:0000313" key="10">
    <source>
        <dbReference type="Proteomes" id="UP000289856"/>
    </source>
</evidence>
<evidence type="ECO:0000256" key="5">
    <source>
        <dbReference type="ARBA" id="ARBA00022989"/>
    </source>
</evidence>
<name>A0A3T1D0E2_9BACL</name>
<keyword evidence="6 7" id="KW-0472">Membrane</keyword>
<reference evidence="9 10" key="1">
    <citation type="submission" date="2019-01" db="EMBL/GenBank/DDBJ databases">
        <title>Complete genome sequence of Cohnella hallensis HS21 isolated from Korean fir (Abies koreana) rhizospheric soil.</title>
        <authorList>
            <person name="Jiang L."/>
            <person name="Kang S.W."/>
            <person name="Kim S."/>
            <person name="Jung J."/>
            <person name="Kim C.Y."/>
            <person name="Kim D.H."/>
            <person name="Kim S.W."/>
            <person name="Lee J."/>
        </authorList>
    </citation>
    <scope>NUCLEOTIDE SEQUENCE [LARGE SCALE GENOMIC DNA]</scope>
    <source>
        <strain evidence="9 10">HS21</strain>
    </source>
</reference>
<protein>
    <submittedName>
        <fullName evidence="9">Sugar ABC transporter permease</fullName>
    </submittedName>
</protein>
<dbReference type="InterPro" id="IPR000515">
    <property type="entry name" value="MetI-like"/>
</dbReference>
<evidence type="ECO:0000256" key="2">
    <source>
        <dbReference type="ARBA" id="ARBA00022448"/>
    </source>
</evidence>
<evidence type="ECO:0000256" key="6">
    <source>
        <dbReference type="ARBA" id="ARBA00023136"/>
    </source>
</evidence>
<dbReference type="GO" id="GO:0005886">
    <property type="term" value="C:plasma membrane"/>
    <property type="evidence" value="ECO:0007669"/>
    <property type="project" value="UniProtKB-SubCell"/>
</dbReference>
<feature type="transmembrane region" description="Helical" evidence="7">
    <location>
        <begin position="119"/>
        <end position="139"/>
    </location>
</feature>
<feature type="transmembrane region" description="Helical" evidence="7">
    <location>
        <begin position="170"/>
        <end position="188"/>
    </location>
</feature>
<keyword evidence="3" id="KW-1003">Cell membrane</keyword>
<dbReference type="KEGG" id="cohn:KCTCHS21_09690"/>
<accession>A0A3T1D0E2</accession>
<dbReference type="CDD" id="cd06261">
    <property type="entry name" value="TM_PBP2"/>
    <property type="match status" value="1"/>
</dbReference>
<dbReference type="GO" id="GO:0055085">
    <property type="term" value="P:transmembrane transport"/>
    <property type="evidence" value="ECO:0007669"/>
    <property type="project" value="InterPro"/>
</dbReference>
<comment type="subcellular location">
    <subcellularLocation>
        <location evidence="1 7">Cell membrane</location>
        <topology evidence="1 7">Multi-pass membrane protein</topology>
    </subcellularLocation>
</comment>
<dbReference type="InterPro" id="IPR051393">
    <property type="entry name" value="ABC_transporter_permease"/>
</dbReference>